<dbReference type="SUPFAM" id="SSF55486">
    <property type="entry name" value="Metalloproteases ('zincins'), catalytic domain"/>
    <property type="match status" value="1"/>
</dbReference>
<evidence type="ECO:0000256" key="2">
    <source>
        <dbReference type="SAM" id="SignalP"/>
    </source>
</evidence>
<dbReference type="RefSeq" id="WP_046367534.1">
    <property type="nucleotide sequence ID" value="NZ_BBWV01000001.1"/>
</dbReference>
<keyword evidence="1" id="KW-0802">TPR repeat</keyword>
<dbReference type="SMART" id="SM00028">
    <property type="entry name" value="TPR"/>
    <property type="match status" value="4"/>
</dbReference>
<keyword evidence="4" id="KW-1185">Reference proteome</keyword>
<dbReference type="SUPFAM" id="SSF48452">
    <property type="entry name" value="TPR-like"/>
    <property type="match status" value="3"/>
</dbReference>
<dbReference type="PANTHER" id="PTHR12558:SF13">
    <property type="entry name" value="CELL DIVISION CYCLE PROTEIN 27 HOMOLOG"/>
    <property type="match status" value="1"/>
</dbReference>
<dbReference type="InterPro" id="IPR024079">
    <property type="entry name" value="MetalloPept_cat_dom_sf"/>
</dbReference>
<dbReference type="PROSITE" id="PS50005">
    <property type="entry name" value="TPR"/>
    <property type="match status" value="2"/>
</dbReference>
<dbReference type="GO" id="GO:0008237">
    <property type="term" value="F:metallopeptidase activity"/>
    <property type="evidence" value="ECO:0007669"/>
    <property type="project" value="InterPro"/>
</dbReference>
<sequence>MKKLIILFFLITCWALSGGAQFIPADSTVLAKKQLVVLQETAKKNGSIRELIRLGCWRDAELLIARLSPEADSVKVFRAELAILNNEFPKAQQIVDGVIRKQPEATAANVLKANLEMQAWRLNEATKYADKVLRAHPGNAGALLQKGRVLLLQKQYDAALSCAEKVIQADPANAAAYLLLADIQFWNQHPEKAEAPLRRALELDPYNADARFAYGYAIWRRIDARQLPAMAAQWELALAVNPLHYQTHWHWGNGHTPLTYADYAAPDDDKVRLQLKAADSLIRLDQVNAAITITRKVEKDFPGSVIPLLHRGSIYYSAFDLNRNMRLDSAQALFLRVLARKSHYGPAHNGLSAVIKSKRIPYLQAYDSIMQVLHHTKIADPKNFYAVFDDLDYYSGDFASAMVWQQLYTAVVYFPFLSRQNDAFKIPPLHIDLATCMQAPYFRIMTTFDNRQWMDIRGVGSGAAAIEYVERGAFLERNVVLHEYVHLFHSDVLTEAENRAIRRHYYTAMQEGRTLDYYSQNNEHEYFAQTYPAYFEPVKVHPLDFKSMNTRAELQRKDPQMFAFLDSLVKKEKAYLAGDRQAMASNWAQVYCNLSQQVREGEWNKAAALLDTALSFDSRYLPAYTSYARLKAAQRDTAGAWQWLNKALTIDSLYAPVYAAQSLLQQHSDTAIVTLKKAITLETDLQELASLHLRLTRLYQQYARMAEAVTTADHYQTTGSSLSTYLRDRKDDVAAIAASIRANSGSRESLATLADLVSRKPQNYEYRLLYADALMRQHQPDSAIAVLKYAQRIMAAAGNTRADFSLRLAEAYDQKGLTDSLAHYVHQLKDKTDLDALEQLRFIRILQHSGDHNKAEVLLAKVVPGKTTLDASAYYFTRATVMTESSDQLMADLEKSVSLNPYDTDAVEELVKRYKQSGDQVKLAALLEKQQSVRL</sequence>
<reference evidence="3 4" key="1">
    <citation type="submission" date="2015-04" db="EMBL/GenBank/DDBJ databases">
        <title>Whole genome shotgun sequence of Flavihumibacter petaseus NBRC 106054.</title>
        <authorList>
            <person name="Miyazawa S."/>
            <person name="Hosoyama A."/>
            <person name="Hashimoto M."/>
            <person name="Noguchi M."/>
            <person name="Tsuchikane K."/>
            <person name="Ohji S."/>
            <person name="Yamazoe A."/>
            <person name="Ichikawa N."/>
            <person name="Kimura A."/>
            <person name="Fujita N."/>
        </authorList>
    </citation>
    <scope>NUCLEOTIDE SEQUENCE [LARGE SCALE GENOMIC DNA]</scope>
    <source>
        <strain evidence="3 4">NBRC 106054</strain>
    </source>
</reference>
<comment type="caution">
    <text evidence="3">The sequence shown here is derived from an EMBL/GenBank/DDBJ whole genome shotgun (WGS) entry which is preliminary data.</text>
</comment>
<dbReference type="Pfam" id="PF13432">
    <property type="entry name" value="TPR_16"/>
    <property type="match status" value="1"/>
</dbReference>
<organism evidence="3 4">
    <name type="scientific">Flavihumibacter petaseus NBRC 106054</name>
    <dbReference type="NCBI Taxonomy" id="1220578"/>
    <lineage>
        <taxon>Bacteria</taxon>
        <taxon>Pseudomonadati</taxon>
        <taxon>Bacteroidota</taxon>
        <taxon>Chitinophagia</taxon>
        <taxon>Chitinophagales</taxon>
        <taxon>Chitinophagaceae</taxon>
        <taxon>Flavihumibacter</taxon>
    </lineage>
</organism>
<dbReference type="InterPro" id="IPR019734">
    <property type="entry name" value="TPR_rpt"/>
</dbReference>
<dbReference type="Proteomes" id="UP000033121">
    <property type="component" value="Unassembled WGS sequence"/>
</dbReference>
<accession>A0A0E9MVV5</accession>
<dbReference type="Gene3D" id="1.25.40.10">
    <property type="entry name" value="Tetratricopeptide repeat domain"/>
    <property type="match status" value="3"/>
</dbReference>
<feature type="repeat" description="TPR" evidence="1">
    <location>
        <begin position="174"/>
        <end position="207"/>
    </location>
</feature>
<dbReference type="OrthoDB" id="1489995at2"/>
<dbReference type="Pfam" id="PF14559">
    <property type="entry name" value="TPR_19"/>
    <property type="match status" value="1"/>
</dbReference>
<dbReference type="Gene3D" id="3.40.390.10">
    <property type="entry name" value="Collagenase (Catalytic Domain)"/>
    <property type="match status" value="1"/>
</dbReference>
<dbReference type="STRING" id="1220578.FPE01S_01_07380"/>
<keyword evidence="2" id="KW-0732">Signal</keyword>
<name>A0A0E9MVV5_9BACT</name>
<dbReference type="InterPro" id="IPR011990">
    <property type="entry name" value="TPR-like_helical_dom_sf"/>
</dbReference>
<protein>
    <submittedName>
        <fullName evidence="3">Uncharacterized protein</fullName>
    </submittedName>
</protein>
<evidence type="ECO:0000313" key="3">
    <source>
        <dbReference type="EMBL" id="GAO41724.1"/>
    </source>
</evidence>
<feature type="chain" id="PRO_5002430152" evidence="2">
    <location>
        <begin position="23"/>
        <end position="935"/>
    </location>
</feature>
<dbReference type="AlphaFoldDB" id="A0A0E9MVV5"/>
<evidence type="ECO:0000313" key="4">
    <source>
        <dbReference type="Proteomes" id="UP000033121"/>
    </source>
</evidence>
<proteinExistence type="predicted"/>
<feature type="signal peptide" evidence="2">
    <location>
        <begin position="1"/>
        <end position="22"/>
    </location>
</feature>
<dbReference type="PANTHER" id="PTHR12558">
    <property type="entry name" value="CELL DIVISION CYCLE 16,23,27"/>
    <property type="match status" value="1"/>
</dbReference>
<evidence type="ECO:0000256" key="1">
    <source>
        <dbReference type="PROSITE-ProRule" id="PRU00339"/>
    </source>
</evidence>
<gene>
    <name evidence="3" type="ORF">FPE01S_01_07380</name>
</gene>
<feature type="repeat" description="TPR" evidence="1">
    <location>
        <begin position="140"/>
        <end position="173"/>
    </location>
</feature>
<dbReference type="EMBL" id="BBWV01000001">
    <property type="protein sequence ID" value="GAO41724.1"/>
    <property type="molecule type" value="Genomic_DNA"/>
</dbReference>